<evidence type="ECO:0000313" key="2">
    <source>
        <dbReference type="EMBL" id="MFM9615817.1"/>
    </source>
</evidence>
<dbReference type="Gene3D" id="3.90.1200.10">
    <property type="match status" value="1"/>
</dbReference>
<name>A0ABW9I631_9ACTN</name>
<comment type="caution">
    <text evidence="2">The sequence shown here is derived from an EMBL/GenBank/DDBJ whole genome shotgun (WGS) entry which is preliminary data.</text>
</comment>
<dbReference type="Proteomes" id="UP001631957">
    <property type="component" value="Unassembled WGS sequence"/>
</dbReference>
<evidence type="ECO:0000259" key="1">
    <source>
        <dbReference type="Pfam" id="PF01636"/>
    </source>
</evidence>
<sequence>MITAPEDPRLGLARRAVGVVGVVADPSLSPRLLRLVDTGGRHYLAKQHTQSGRYAHEVHAYLFWSRHLTGHVAELAARDDITRTLLLTALPGDNAATVEPTPADEEQFHHAAGSVLGALHRATSAGSTTGAGLAGRLRDWITRAEQAGLIDAGERRRLARHAGVLESAVFETTACHLDYQPRNWLTGPDGFQVLGFEHSRRDARIRDFARLHFRRWLTTPRLRTAFFEGYGLPMTSADQRLLDTFGAIEAATALVRGHERHDSALSTHGRTALAQLT</sequence>
<organism evidence="2 3">
    <name type="scientific">Streptomyces niveiscabiei</name>
    <dbReference type="NCBI Taxonomy" id="164115"/>
    <lineage>
        <taxon>Bacteria</taxon>
        <taxon>Bacillati</taxon>
        <taxon>Actinomycetota</taxon>
        <taxon>Actinomycetes</taxon>
        <taxon>Kitasatosporales</taxon>
        <taxon>Streptomycetaceae</taxon>
        <taxon>Streptomyces</taxon>
    </lineage>
</organism>
<dbReference type="InterPro" id="IPR011009">
    <property type="entry name" value="Kinase-like_dom_sf"/>
</dbReference>
<dbReference type="RefSeq" id="WP_409124067.1">
    <property type="nucleotide sequence ID" value="NZ_JBJVNI010000041.1"/>
</dbReference>
<feature type="domain" description="Aminoglycoside phosphotransferase" evidence="1">
    <location>
        <begin position="34"/>
        <end position="233"/>
    </location>
</feature>
<gene>
    <name evidence="2" type="ORF">ACKI18_44960</name>
</gene>
<proteinExistence type="predicted"/>
<keyword evidence="3" id="KW-1185">Reference proteome</keyword>
<evidence type="ECO:0000313" key="3">
    <source>
        <dbReference type="Proteomes" id="UP001631957"/>
    </source>
</evidence>
<dbReference type="SUPFAM" id="SSF56112">
    <property type="entry name" value="Protein kinase-like (PK-like)"/>
    <property type="match status" value="1"/>
</dbReference>
<dbReference type="InterPro" id="IPR002575">
    <property type="entry name" value="Aminoglycoside_PTrfase"/>
</dbReference>
<dbReference type="Pfam" id="PF01636">
    <property type="entry name" value="APH"/>
    <property type="match status" value="1"/>
</dbReference>
<dbReference type="EMBL" id="JBJVNI010000041">
    <property type="protein sequence ID" value="MFM9615817.1"/>
    <property type="molecule type" value="Genomic_DNA"/>
</dbReference>
<reference evidence="2 3" key="1">
    <citation type="submission" date="2024-12" db="EMBL/GenBank/DDBJ databases">
        <title>Forecasting of Potato common scab and diversities of Pathogenic streptomyces spp. in china.</title>
        <authorList>
            <person name="Handique U."/>
            <person name="Wu J."/>
        </authorList>
    </citation>
    <scope>NUCLEOTIDE SEQUENCE [LARGE SCALE GENOMIC DNA]</scope>
    <source>
        <strain evidence="2 3">ZRIMU1530</strain>
    </source>
</reference>
<accession>A0ABW9I631</accession>
<protein>
    <submittedName>
        <fullName evidence="2">Phosphotransferase</fullName>
    </submittedName>
</protein>